<feature type="region of interest" description="Disordered" evidence="1">
    <location>
        <begin position="293"/>
        <end position="315"/>
    </location>
</feature>
<feature type="domain" description="Myb-like" evidence="2">
    <location>
        <begin position="1080"/>
        <end position="1144"/>
    </location>
</feature>
<evidence type="ECO:0000313" key="3">
    <source>
        <dbReference type="EMBL" id="KAL0962925.1"/>
    </source>
</evidence>
<dbReference type="PANTHER" id="PTHR15512">
    <property type="entry name" value="TERF1-INTERACTING NUCLEAR FACTOR 2"/>
    <property type="match status" value="1"/>
</dbReference>
<evidence type="ECO:0000256" key="1">
    <source>
        <dbReference type="SAM" id="MobiDB-lite"/>
    </source>
</evidence>
<gene>
    <name evidence="3" type="ORF">UPYG_G00347210</name>
</gene>
<organism evidence="3 4">
    <name type="scientific">Umbra pygmaea</name>
    <name type="common">Eastern mudminnow</name>
    <dbReference type="NCBI Taxonomy" id="75934"/>
    <lineage>
        <taxon>Eukaryota</taxon>
        <taxon>Metazoa</taxon>
        <taxon>Chordata</taxon>
        <taxon>Craniata</taxon>
        <taxon>Vertebrata</taxon>
        <taxon>Euteleostomi</taxon>
        <taxon>Actinopterygii</taxon>
        <taxon>Neopterygii</taxon>
        <taxon>Teleostei</taxon>
        <taxon>Protacanthopterygii</taxon>
        <taxon>Esociformes</taxon>
        <taxon>Umbridae</taxon>
        <taxon>Umbra</taxon>
    </lineage>
</organism>
<keyword evidence="4" id="KW-1185">Reference proteome</keyword>
<feature type="region of interest" description="Disordered" evidence="1">
    <location>
        <begin position="352"/>
        <end position="377"/>
    </location>
</feature>
<feature type="region of interest" description="Disordered" evidence="1">
    <location>
        <begin position="804"/>
        <end position="834"/>
    </location>
</feature>
<feature type="compositionally biased region" description="Basic and acidic residues" evidence="1">
    <location>
        <begin position="293"/>
        <end position="312"/>
    </location>
</feature>
<dbReference type="PANTHER" id="PTHR15512:SF2">
    <property type="match status" value="1"/>
</dbReference>
<dbReference type="Proteomes" id="UP001557470">
    <property type="component" value="Unassembled WGS sequence"/>
</dbReference>
<dbReference type="InterPro" id="IPR044822">
    <property type="entry name" value="Myb_DNA-bind_4"/>
</dbReference>
<feature type="domain" description="Myb-like" evidence="2">
    <location>
        <begin position="693"/>
        <end position="757"/>
    </location>
</feature>
<feature type="domain" description="Myb-like" evidence="2">
    <location>
        <begin position="424"/>
        <end position="488"/>
    </location>
</feature>
<dbReference type="InterPro" id="IPR001005">
    <property type="entry name" value="SANT/Myb"/>
</dbReference>
<dbReference type="Pfam" id="PF13837">
    <property type="entry name" value="Myb_DNA-bind_4"/>
    <property type="match status" value="8"/>
</dbReference>
<proteinExistence type="predicted"/>
<dbReference type="EMBL" id="JAGEUA010000011">
    <property type="protein sequence ID" value="KAL0962925.1"/>
    <property type="molecule type" value="Genomic_DNA"/>
</dbReference>
<dbReference type="Pfam" id="PF14973">
    <property type="entry name" value="TINF2_N"/>
    <property type="match status" value="1"/>
</dbReference>
<dbReference type="InterPro" id="IPR029400">
    <property type="entry name" value="TINF2_N"/>
</dbReference>
<evidence type="ECO:0000259" key="2">
    <source>
        <dbReference type="SMART" id="SM00717"/>
    </source>
</evidence>
<sequence length="1401" mass="160357">MDRNRKGNDKDPLIPISFLRLLAPPLQLLSAAMWQVVQKGLVRHYGMLEEFVTSVTEMVPELLSYQQRAQLILGLRARLVLELCRGDHQVDLVTIQPHLDRIKASMVTPRDHSQVTDAQVEESGASFLDLVQTLLTDPDVKRHFFQEVFPVQFGQQYDTALEMLLWEFLSRLEELLPVPDFAQMVSWLGAAPSVLDECLHSATPPEEMKALIDHHRNLGTLDVKDARSIPMDNLILSSLALPPDTKTAMVAHIQTLSAHLQESTSIPNRENKEENIEIPIAKHNVENCERKIPERTRQRINGERERSGKDTPLDEETTFMSASCQPEDICTIDLSLPELVGSDDSEQSSIWQQGESSMGGEKWRGQTFPRKRKLSDSLEVPRKLQADTRLFQDSPVNMESSRESPLISIWGDYTDAAYPVTTDTKVPWSDDETLNLLDIWGKDSVQHVLKGCVKNRHVFSLISKRMIERGYMRTVEQCQTRIKRLKNSFRQSLQQKVECKFYDQLQQILGNVSPPTVTEVTYDVEEVRNEQVEDTEDWVFLGHSGLEEMGTRSVPWTDSETLALINIWGEDKMQHELRSMHRNGQLFAVISSKMAGQGFTRTAEQCQTRVKRLKASFRQCYENNMKGKEQVECKFYDLLERILGNELPSYVEVSENCPDMDVESTEGWPADNECSVYSYQDREAAVGLPDDRKKIPWADGETMILLDLWGDDNVQHNLKRCPHNGHIYSEISEKLNFRGFYRTAEQCHTRIKRLKSSYRQCQESISSSGTERVDFKFYDILKQILERQPPQTSTVMDLTNDLSEESNNDSLQVSAESDDDNNKMSERTSPGSWSDPETLALIDIWGEDDVQKVLRGLVHNGHVYNDISEKMHDRGFSRSPEQCRWKVKFLRNNFRQCYDRKKHGRQGLQYKFYNELEEILGQEAVSIDEYDDRDDQPLDQDLGSDGVRSNLWTEPETLALIELWGDDQVQGSLRGCVRNGHIFAEISEKLASMGHLKTAEQCHSRVKRLRDNYHQCLRSGRNRGEPSMFRYHSFLEPVLGNSNLSGDAEIVDLCDDVPSDDEDRSYASTSFSYTVTEASRKMPWSDRETQALLEVWGEDRVQLSLRGCLKNRHVFEYISQRMMAQGFIRTAEQCHTRVKRLKASFHHDKRECKYYDQMEEIFSRELNVESLAVESLDNEEAAVCESPLDVEQMEASRRLTDGTKFPWSDDETKVLLSIWGSDEVQEDLKGCTRNKHIFSEISQAMANQGYVRTAEQCQSRVKRLKANFRQFCEGKRVGGEKVECKFYDQFVHIFKNKYVTCDSLAEGSHGAADGGEVPGSPETGNCLSPWGPDLSWSVEETEALLDIWGSERIQEVLRGNTGLDQIYSEIAQMMVGQGLIKTAKQCQLKATQLNLSIVPIS</sequence>
<dbReference type="Gene3D" id="1.10.10.60">
    <property type="entry name" value="Homeodomain-like"/>
    <property type="match status" value="8"/>
</dbReference>
<reference evidence="3 4" key="1">
    <citation type="submission" date="2024-06" db="EMBL/GenBank/DDBJ databases">
        <authorList>
            <person name="Pan Q."/>
            <person name="Wen M."/>
            <person name="Jouanno E."/>
            <person name="Zahm M."/>
            <person name="Klopp C."/>
            <person name="Cabau C."/>
            <person name="Louis A."/>
            <person name="Berthelot C."/>
            <person name="Parey E."/>
            <person name="Roest Crollius H."/>
            <person name="Montfort J."/>
            <person name="Robinson-Rechavi M."/>
            <person name="Bouchez O."/>
            <person name="Lampietro C."/>
            <person name="Lopez Roques C."/>
            <person name="Donnadieu C."/>
            <person name="Postlethwait J."/>
            <person name="Bobe J."/>
            <person name="Verreycken H."/>
            <person name="Guiguen Y."/>
        </authorList>
    </citation>
    <scope>NUCLEOTIDE SEQUENCE [LARGE SCALE GENOMIC DNA]</scope>
    <source>
        <strain evidence="3">Up_M1</strain>
        <tissue evidence="3">Testis</tissue>
    </source>
</reference>
<feature type="domain" description="Myb-like" evidence="2">
    <location>
        <begin position="1332"/>
        <end position="1396"/>
    </location>
</feature>
<accession>A0ABD0VYI9</accession>
<feature type="domain" description="Myb-like" evidence="2">
    <location>
        <begin position="1203"/>
        <end position="1267"/>
    </location>
</feature>
<evidence type="ECO:0000313" key="4">
    <source>
        <dbReference type="Proteomes" id="UP001557470"/>
    </source>
</evidence>
<feature type="domain" description="Myb-like" evidence="2">
    <location>
        <begin position="948"/>
        <end position="1012"/>
    </location>
</feature>
<dbReference type="InterPro" id="IPR039098">
    <property type="entry name" value="TINF2"/>
</dbReference>
<dbReference type="CDD" id="cd11657">
    <property type="entry name" value="TIN2_N"/>
    <property type="match status" value="1"/>
</dbReference>
<dbReference type="SMART" id="SM00717">
    <property type="entry name" value="SANT"/>
    <property type="match status" value="8"/>
</dbReference>
<feature type="domain" description="Myb-like" evidence="2">
    <location>
        <begin position="552"/>
        <end position="616"/>
    </location>
</feature>
<dbReference type="FunFam" id="1.10.10.60:FF:000032">
    <property type="entry name" value="Zinc finger and SCAN domain-containing 20"/>
    <property type="match status" value="5"/>
</dbReference>
<comment type="caution">
    <text evidence="3">The sequence shown here is derived from an EMBL/GenBank/DDBJ whole genome shotgun (WGS) entry which is preliminary data.</text>
</comment>
<feature type="domain" description="Myb-like" evidence="2">
    <location>
        <begin position="841"/>
        <end position="893"/>
    </location>
</feature>
<protein>
    <recommendedName>
        <fullName evidence="2">Myb-like domain-containing protein</fullName>
    </recommendedName>
</protein>
<name>A0ABD0VYI9_UMBPY</name>